<feature type="transmembrane region" description="Helical" evidence="10">
    <location>
        <begin position="122"/>
        <end position="146"/>
    </location>
</feature>
<keyword evidence="6 10" id="KW-1133">Transmembrane helix</keyword>
<comment type="caution">
    <text evidence="10">Lacks conserved residue(s) required for the propagation of feature annotation.</text>
</comment>
<dbReference type="InterPro" id="IPR004117">
    <property type="entry name" value="7tm6_olfct_rcpt"/>
</dbReference>
<organism evidence="11 12">
    <name type="scientific">Leptosia nina</name>
    <dbReference type="NCBI Taxonomy" id="320188"/>
    <lineage>
        <taxon>Eukaryota</taxon>
        <taxon>Metazoa</taxon>
        <taxon>Ecdysozoa</taxon>
        <taxon>Arthropoda</taxon>
        <taxon>Hexapoda</taxon>
        <taxon>Insecta</taxon>
        <taxon>Pterygota</taxon>
        <taxon>Neoptera</taxon>
        <taxon>Endopterygota</taxon>
        <taxon>Lepidoptera</taxon>
        <taxon>Glossata</taxon>
        <taxon>Ditrysia</taxon>
        <taxon>Papilionoidea</taxon>
        <taxon>Pieridae</taxon>
        <taxon>Pierinae</taxon>
        <taxon>Leptosia</taxon>
    </lineage>
</organism>
<dbReference type="Pfam" id="PF02949">
    <property type="entry name" value="7tm_6"/>
    <property type="match status" value="1"/>
</dbReference>
<keyword evidence="4 10" id="KW-0812">Transmembrane</keyword>
<dbReference type="GO" id="GO:0004984">
    <property type="term" value="F:olfactory receptor activity"/>
    <property type="evidence" value="ECO:0007669"/>
    <property type="project" value="InterPro"/>
</dbReference>
<evidence type="ECO:0000256" key="8">
    <source>
        <dbReference type="ARBA" id="ARBA00023170"/>
    </source>
</evidence>
<evidence type="ECO:0000313" key="11">
    <source>
        <dbReference type="EMBL" id="CAK1552555.1"/>
    </source>
</evidence>
<keyword evidence="12" id="KW-1185">Reference proteome</keyword>
<feature type="transmembrane region" description="Helical" evidence="10">
    <location>
        <begin position="82"/>
        <end position="101"/>
    </location>
</feature>
<dbReference type="Proteomes" id="UP001497472">
    <property type="component" value="Unassembled WGS sequence"/>
</dbReference>
<comment type="caution">
    <text evidence="11">The sequence shown here is derived from an EMBL/GenBank/DDBJ whole genome shotgun (WGS) entry which is preliminary data.</text>
</comment>
<keyword evidence="9 10" id="KW-0807">Transducer</keyword>
<evidence type="ECO:0000256" key="6">
    <source>
        <dbReference type="ARBA" id="ARBA00022989"/>
    </source>
</evidence>
<dbReference type="GO" id="GO:0005549">
    <property type="term" value="F:odorant binding"/>
    <property type="evidence" value="ECO:0007669"/>
    <property type="project" value="InterPro"/>
</dbReference>
<keyword evidence="8 10" id="KW-0675">Receptor</keyword>
<accession>A0AAV1JVV2</accession>
<name>A0AAV1JVV2_9NEOP</name>
<keyword evidence="5 10" id="KW-0552">Olfaction</keyword>
<comment type="subcellular location">
    <subcellularLocation>
        <location evidence="1 10">Cell membrane</location>
        <topology evidence="1 10">Multi-pass membrane protein</topology>
    </subcellularLocation>
</comment>
<keyword evidence="2" id="KW-1003">Cell membrane</keyword>
<evidence type="ECO:0000256" key="1">
    <source>
        <dbReference type="ARBA" id="ARBA00004651"/>
    </source>
</evidence>
<keyword evidence="3 10" id="KW-0716">Sensory transduction</keyword>
<evidence type="ECO:0000256" key="4">
    <source>
        <dbReference type="ARBA" id="ARBA00022692"/>
    </source>
</evidence>
<dbReference type="PANTHER" id="PTHR21137:SF35">
    <property type="entry name" value="ODORANT RECEPTOR 19A-RELATED"/>
    <property type="match status" value="1"/>
</dbReference>
<reference evidence="11 12" key="1">
    <citation type="submission" date="2023-11" db="EMBL/GenBank/DDBJ databases">
        <authorList>
            <person name="Okamura Y."/>
        </authorList>
    </citation>
    <scope>NUCLEOTIDE SEQUENCE [LARGE SCALE GENOMIC DNA]</scope>
</reference>
<evidence type="ECO:0000256" key="9">
    <source>
        <dbReference type="ARBA" id="ARBA00023224"/>
    </source>
</evidence>
<sequence>MASLRLNLFQSEKDFFTFNEYYLYFVGLWPKREQSNFLKIFYRTYETSLHVLAVMYIIVTGIGTFQHKNDTLILMSNLDKTLVAYHFGLKIFFFVIKKEQLRDLINDIKHSGDTVSGDRRKFMAIHIIFITALSTMIVSIFCFIALYNGEMIVEAWMPFDPFKSKINLFLAGQILAITFALPHMYRDLAVQGIVCTLIMYFCDQLDDLQERVKNLVYSADNDCVMRKEFTEIIKKHVRIMRYSNDFKDIFKEFFLIQNLAVTIELCLNALMVTVSEGIALSAYESSWTNWPLDLQKQLLIVVRAAQKPLKLSAGGMSTMSLQTYSQTLYNGYTIFAVLNDVMA</sequence>
<dbReference type="PANTHER" id="PTHR21137">
    <property type="entry name" value="ODORANT RECEPTOR"/>
    <property type="match status" value="1"/>
</dbReference>
<comment type="similarity">
    <text evidence="10">Belongs to the insect chemoreceptor superfamily. Heteromeric odorant receptor channel (TC 1.A.69) family.</text>
</comment>
<evidence type="ECO:0000256" key="2">
    <source>
        <dbReference type="ARBA" id="ARBA00022475"/>
    </source>
</evidence>
<gene>
    <name evidence="11" type="ORF">LNINA_LOCUS11595</name>
</gene>
<proteinExistence type="inferred from homology"/>
<keyword evidence="7 10" id="KW-0472">Membrane</keyword>
<evidence type="ECO:0000313" key="12">
    <source>
        <dbReference type="Proteomes" id="UP001497472"/>
    </source>
</evidence>
<dbReference type="GO" id="GO:0005886">
    <property type="term" value="C:plasma membrane"/>
    <property type="evidence" value="ECO:0007669"/>
    <property type="project" value="UniProtKB-SubCell"/>
</dbReference>
<dbReference type="GO" id="GO:0007165">
    <property type="term" value="P:signal transduction"/>
    <property type="evidence" value="ECO:0007669"/>
    <property type="project" value="UniProtKB-KW"/>
</dbReference>
<evidence type="ECO:0000256" key="10">
    <source>
        <dbReference type="RuleBase" id="RU351113"/>
    </source>
</evidence>
<dbReference type="AlphaFoldDB" id="A0AAV1JVV2"/>
<evidence type="ECO:0000256" key="5">
    <source>
        <dbReference type="ARBA" id="ARBA00022725"/>
    </source>
</evidence>
<evidence type="ECO:0000256" key="7">
    <source>
        <dbReference type="ARBA" id="ARBA00023136"/>
    </source>
</evidence>
<feature type="transmembrane region" description="Helical" evidence="10">
    <location>
        <begin position="40"/>
        <end position="62"/>
    </location>
</feature>
<protein>
    <recommendedName>
        <fullName evidence="10">Odorant receptor</fullName>
    </recommendedName>
</protein>
<dbReference type="EMBL" id="CAVLEF010000156">
    <property type="protein sequence ID" value="CAK1552555.1"/>
    <property type="molecule type" value="Genomic_DNA"/>
</dbReference>
<evidence type="ECO:0000256" key="3">
    <source>
        <dbReference type="ARBA" id="ARBA00022606"/>
    </source>
</evidence>